<dbReference type="Proteomes" id="UP000002729">
    <property type="component" value="Unassembled WGS sequence"/>
</dbReference>
<evidence type="ECO:0000256" key="2">
    <source>
        <dbReference type="ARBA" id="ARBA00022679"/>
    </source>
</evidence>
<dbReference type="RefSeq" id="XP_009040725.1">
    <property type="nucleotide sequence ID" value="XM_009042477.1"/>
</dbReference>
<keyword evidence="3 4" id="KW-0418">Kinase</keyword>
<protein>
    <recommendedName>
        <fullName evidence="4">Carbamate kinase</fullName>
    </recommendedName>
</protein>
<gene>
    <name evidence="6" type="primary">ARC2</name>
    <name evidence="6" type="ORF">AURANDRAFT_32258</name>
</gene>
<evidence type="ECO:0000256" key="3">
    <source>
        <dbReference type="ARBA" id="ARBA00022777"/>
    </source>
</evidence>
<sequence length="328" mass="34260">MQTGQRVVVAVGGNALQRRGDRLTIENMLKAAKQMAPAIMAIQAAGNEVVLTHGNGPQVGELALERSCAGFDVLGAESQGQIGYVLCQAFQSLGVDAAAIVTQTLVDAADPAFSAPSKFVGPVYGFKEAEALAKGLDWTVKQDGEYYRRVVASPKPQAILQLDAVTALLDAKYPLVIAAGGGGAPVSRVFGDIVGVEGVVDKDGTASLMARSIGAQGLIILTDGGGIWEKFGKPDGREMRVVTPQYLRARKSGQKFPGSMGPKVAAAIEFVMESPEPGAWAIIGDLNDAAELMGGTKGTLIKQDVPEDVVWYDAAPPAAEPEPEEEKA</sequence>
<dbReference type="GeneID" id="20221114"/>
<reference evidence="6 7" key="1">
    <citation type="journal article" date="2011" name="Proc. Natl. Acad. Sci. U.S.A.">
        <title>Niche of harmful alga Aureococcus anophagefferens revealed through ecogenomics.</title>
        <authorList>
            <person name="Gobler C.J."/>
            <person name="Berry D.L."/>
            <person name="Dyhrman S.T."/>
            <person name="Wilhelm S.W."/>
            <person name="Salamov A."/>
            <person name="Lobanov A.V."/>
            <person name="Zhang Y."/>
            <person name="Collier J.L."/>
            <person name="Wurch L.L."/>
            <person name="Kustka A.B."/>
            <person name="Dill B.D."/>
            <person name="Shah M."/>
            <person name="VerBerkmoes N.C."/>
            <person name="Kuo A."/>
            <person name="Terry A."/>
            <person name="Pangilinan J."/>
            <person name="Lindquist E.A."/>
            <person name="Lucas S."/>
            <person name="Paulsen I.T."/>
            <person name="Hattenrath-Lehmann T.K."/>
            <person name="Talmage S.C."/>
            <person name="Walker E.A."/>
            <person name="Koch F."/>
            <person name="Burson A.M."/>
            <person name="Marcoval M.A."/>
            <person name="Tang Y.Z."/>
            <person name="Lecleir G.R."/>
            <person name="Coyne K.J."/>
            <person name="Berg G.M."/>
            <person name="Bertrand E.M."/>
            <person name="Saito M.A."/>
            <person name="Gladyshev V.N."/>
            <person name="Grigoriev I.V."/>
        </authorList>
    </citation>
    <scope>NUCLEOTIDE SEQUENCE [LARGE SCALE GENOMIC DNA]</scope>
    <source>
        <strain evidence="7">CCMP 1984</strain>
    </source>
</reference>
<dbReference type="GO" id="GO:0005829">
    <property type="term" value="C:cytosol"/>
    <property type="evidence" value="ECO:0007669"/>
    <property type="project" value="TreeGrafter"/>
</dbReference>
<dbReference type="InterPro" id="IPR001048">
    <property type="entry name" value="Asp/Glu/Uridylate_kinase"/>
</dbReference>
<dbReference type="OMA" id="SMGPKIQ"/>
<dbReference type="AlphaFoldDB" id="F0YJW9"/>
<dbReference type="EMBL" id="GL833149">
    <property type="protein sequence ID" value="EGB04619.1"/>
    <property type="molecule type" value="Genomic_DNA"/>
</dbReference>
<dbReference type="eggNOG" id="ENOG502S00U">
    <property type="taxonomic scope" value="Eukaryota"/>
</dbReference>
<dbReference type="PANTHER" id="PTHR30409:SF1">
    <property type="entry name" value="CARBAMATE KINASE-RELATED"/>
    <property type="match status" value="1"/>
</dbReference>
<evidence type="ECO:0000256" key="1">
    <source>
        <dbReference type="ARBA" id="ARBA00011066"/>
    </source>
</evidence>
<dbReference type="GO" id="GO:0008804">
    <property type="term" value="F:carbamate kinase activity"/>
    <property type="evidence" value="ECO:0007669"/>
    <property type="project" value="InterPro"/>
</dbReference>
<evidence type="ECO:0000313" key="7">
    <source>
        <dbReference type="Proteomes" id="UP000002729"/>
    </source>
</evidence>
<dbReference type="GO" id="GO:0019546">
    <property type="term" value="P:L-arginine deiminase pathway"/>
    <property type="evidence" value="ECO:0007669"/>
    <property type="project" value="TreeGrafter"/>
</dbReference>
<keyword evidence="2 4" id="KW-0808">Transferase</keyword>
<feature type="domain" description="Aspartate/glutamate/uridylate kinase" evidence="5">
    <location>
        <begin position="6"/>
        <end position="274"/>
    </location>
</feature>
<dbReference type="Pfam" id="PF00696">
    <property type="entry name" value="AA_kinase"/>
    <property type="match status" value="1"/>
</dbReference>
<dbReference type="InterPro" id="IPR003964">
    <property type="entry name" value="Carb_kinase"/>
</dbReference>
<dbReference type="InParanoid" id="F0YJW9"/>
<dbReference type="OrthoDB" id="36544at2759"/>
<dbReference type="PRINTS" id="PR01469">
    <property type="entry name" value="CARBMTKINASE"/>
</dbReference>
<dbReference type="KEGG" id="aaf:AURANDRAFT_32258"/>
<dbReference type="SUPFAM" id="SSF53633">
    <property type="entry name" value="Carbamate kinase-like"/>
    <property type="match status" value="1"/>
</dbReference>
<organism evidence="7">
    <name type="scientific">Aureococcus anophagefferens</name>
    <name type="common">Harmful bloom alga</name>
    <dbReference type="NCBI Taxonomy" id="44056"/>
    <lineage>
        <taxon>Eukaryota</taxon>
        <taxon>Sar</taxon>
        <taxon>Stramenopiles</taxon>
        <taxon>Ochrophyta</taxon>
        <taxon>Pelagophyceae</taxon>
        <taxon>Pelagomonadales</taxon>
        <taxon>Pelagomonadaceae</taxon>
        <taxon>Aureococcus</taxon>
    </lineage>
</organism>
<comment type="similarity">
    <text evidence="1 4">Belongs to the carbamate kinase family.</text>
</comment>
<dbReference type="PANTHER" id="PTHR30409">
    <property type="entry name" value="CARBAMATE KINASE"/>
    <property type="match status" value="1"/>
</dbReference>
<dbReference type="InterPro" id="IPR036393">
    <property type="entry name" value="AceGlu_kinase-like_sf"/>
</dbReference>
<evidence type="ECO:0000313" key="6">
    <source>
        <dbReference type="EMBL" id="EGB04619.1"/>
    </source>
</evidence>
<accession>F0YJW9</accession>
<evidence type="ECO:0000256" key="4">
    <source>
        <dbReference type="PIRNR" id="PIRNR000723"/>
    </source>
</evidence>
<name>F0YJW9_AURAN</name>
<evidence type="ECO:0000259" key="5">
    <source>
        <dbReference type="Pfam" id="PF00696"/>
    </source>
</evidence>
<proteinExistence type="inferred from homology"/>
<dbReference type="Gene3D" id="3.40.1160.10">
    <property type="entry name" value="Acetylglutamate kinase-like"/>
    <property type="match status" value="1"/>
</dbReference>
<dbReference type="PIRSF" id="PIRSF000723">
    <property type="entry name" value="Carbamate_kin"/>
    <property type="match status" value="1"/>
</dbReference>
<dbReference type="CDD" id="cd04235">
    <property type="entry name" value="AAK_CK"/>
    <property type="match status" value="1"/>
</dbReference>
<keyword evidence="7" id="KW-1185">Reference proteome</keyword>